<sequence>MKPGRVVGGVVLAVGAAGDLGAAAAGGDGEAEGGEAEEEGDEEHHGEESHSAHATWKQAPTKPARETRRTTKPITSSGVCSIDEHVAVDPFAIHSPAPITGIDASSVARFRSGASKPLFLSPWTSFSS</sequence>
<dbReference type="Gramene" id="OGLUM05G01920.1">
    <property type="protein sequence ID" value="OGLUM05G01920.1"/>
    <property type="gene ID" value="OGLUM05G01920"/>
</dbReference>
<evidence type="ECO:0000313" key="3">
    <source>
        <dbReference type="Proteomes" id="UP000026961"/>
    </source>
</evidence>
<name>A0A0D9ZTP3_9ORYZ</name>
<evidence type="ECO:0000313" key="2">
    <source>
        <dbReference type="EnsemblPlants" id="OGLUM05G01920.1"/>
    </source>
</evidence>
<dbReference type="AlphaFoldDB" id="A0A0D9ZTP3"/>
<reference evidence="2" key="2">
    <citation type="submission" date="2018-05" db="EMBL/GenBank/DDBJ databases">
        <title>OgluRS3 (Oryza glumaepatula Reference Sequence Version 3).</title>
        <authorList>
            <person name="Zhang J."/>
            <person name="Kudrna D."/>
            <person name="Lee S."/>
            <person name="Talag J."/>
            <person name="Welchert J."/>
            <person name="Wing R.A."/>
        </authorList>
    </citation>
    <scope>NUCLEOTIDE SEQUENCE [LARGE SCALE GENOMIC DNA]</scope>
</reference>
<evidence type="ECO:0000256" key="1">
    <source>
        <dbReference type="SAM" id="MobiDB-lite"/>
    </source>
</evidence>
<dbReference type="EnsemblPlants" id="OGLUM05G01920.1">
    <property type="protein sequence ID" value="OGLUM05G01920.1"/>
    <property type="gene ID" value="OGLUM05G01920"/>
</dbReference>
<keyword evidence="3" id="KW-1185">Reference proteome</keyword>
<protein>
    <submittedName>
        <fullName evidence="2">Uncharacterized protein</fullName>
    </submittedName>
</protein>
<feature type="region of interest" description="Disordered" evidence="1">
    <location>
        <begin position="18"/>
        <end position="77"/>
    </location>
</feature>
<dbReference type="Proteomes" id="UP000026961">
    <property type="component" value="Chromosome 5"/>
</dbReference>
<accession>A0A0D9ZTP3</accession>
<feature type="compositionally biased region" description="Basic and acidic residues" evidence="1">
    <location>
        <begin position="42"/>
        <end position="51"/>
    </location>
</feature>
<proteinExistence type="predicted"/>
<feature type="compositionally biased region" description="Acidic residues" evidence="1">
    <location>
        <begin position="29"/>
        <end position="41"/>
    </location>
</feature>
<organism evidence="2">
    <name type="scientific">Oryza glumipatula</name>
    <dbReference type="NCBI Taxonomy" id="40148"/>
    <lineage>
        <taxon>Eukaryota</taxon>
        <taxon>Viridiplantae</taxon>
        <taxon>Streptophyta</taxon>
        <taxon>Embryophyta</taxon>
        <taxon>Tracheophyta</taxon>
        <taxon>Spermatophyta</taxon>
        <taxon>Magnoliopsida</taxon>
        <taxon>Liliopsida</taxon>
        <taxon>Poales</taxon>
        <taxon>Poaceae</taxon>
        <taxon>BOP clade</taxon>
        <taxon>Oryzoideae</taxon>
        <taxon>Oryzeae</taxon>
        <taxon>Oryzinae</taxon>
        <taxon>Oryza</taxon>
    </lineage>
</organism>
<reference evidence="2" key="1">
    <citation type="submission" date="2015-04" db="UniProtKB">
        <authorList>
            <consortium name="EnsemblPlants"/>
        </authorList>
    </citation>
    <scope>IDENTIFICATION</scope>
</reference>
<dbReference type="HOGENOM" id="CLU_2053434_0_0_1"/>